<dbReference type="HAMAP" id="MF_01394">
    <property type="entry name" value="NDH1_NuoA"/>
    <property type="match status" value="1"/>
</dbReference>
<organism evidence="14 15">
    <name type="scientific">Desulfosalsimonas propionicica</name>
    <dbReference type="NCBI Taxonomy" id="332175"/>
    <lineage>
        <taxon>Bacteria</taxon>
        <taxon>Pseudomonadati</taxon>
        <taxon>Thermodesulfobacteriota</taxon>
        <taxon>Desulfobacteria</taxon>
        <taxon>Desulfobacterales</taxon>
        <taxon>Desulfosalsimonadaceae</taxon>
        <taxon>Desulfosalsimonas</taxon>
    </lineage>
</organism>
<dbReference type="InterPro" id="IPR000440">
    <property type="entry name" value="NADH_UbQ/plastoQ_OxRdtase_su3"/>
</dbReference>
<keyword evidence="7 12" id="KW-1278">Translocase</keyword>
<evidence type="ECO:0000256" key="6">
    <source>
        <dbReference type="ARBA" id="ARBA00022719"/>
    </source>
</evidence>
<evidence type="ECO:0000256" key="1">
    <source>
        <dbReference type="ARBA" id="ARBA00004141"/>
    </source>
</evidence>
<keyword evidence="10 12" id="KW-0830">Ubiquinone</keyword>
<dbReference type="Gene3D" id="1.20.58.1610">
    <property type="entry name" value="NADH:ubiquinone/plastoquinone oxidoreductase, chain 3"/>
    <property type="match status" value="1"/>
</dbReference>
<evidence type="ECO:0000256" key="13">
    <source>
        <dbReference type="RuleBase" id="RU003639"/>
    </source>
</evidence>
<dbReference type="GO" id="GO:0005886">
    <property type="term" value="C:plasma membrane"/>
    <property type="evidence" value="ECO:0007669"/>
    <property type="project" value="UniProtKB-SubCell"/>
</dbReference>
<keyword evidence="11 12" id="KW-0472">Membrane</keyword>
<comment type="subunit">
    <text evidence="12">NDH-1 is composed of 14 different subunits. Subunits NuoA, H, J, K, L, M, N constitute the membrane sector of the complex.</text>
</comment>
<keyword evidence="8 12" id="KW-1133">Transmembrane helix</keyword>
<comment type="function">
    <text evidence="12">NDH-1 shuttles electrons from NADH, via FMN and iron-sulfur (Fe-S) centers, to quinones in the respiratory chain. The immediate electron acceptor for the enzyme in this species is believed to be ubiquinone. Couples the redox reaction to proton translocation (for every two electrons transferred, four hydrogen ions are translocated across the cytoplasmic membrane), and thus conserves the redox energy in a proton gradient.</text>
</comment>
<feature type="transmembrane region" description="Helical" evidence="12">
    <location>
        <begin position="20"/>
        <end position="42"/>
    </location>
</feature>
<dbReference type="EC" id="7.1.1.-" evidence="12"/>
<keyword evidence="6 12" id="KW-0874">Quinone</keyword>
<dbReference type="GO" id="GO:0050136">
    <property type="term" value="F:NADH dehydrogenase (quinone) (non-electrogenic) activity"/>
    <property type="evidence" value="ECO:0007669"/>
    <property type="project" value="UniProtKB-UniRule"/>
</dbReference>
<dbReference type="InterPro" id="IPR023043">
    <property type="entry name" value="NAD(P)H_OxRDtase_bac/plastid"/>
</dbReference>
<dbReference type="GO" id="GO:0008137">
    <property type="term" value="F:NADH dehydrogenase (ubiquinone) activity"/>
    <property type="evidence" value="ECO:0007669"/>
    <property type="project" value="InterPro"/>
</dbReference>
<sequence length="140" mass="15811">MVPVNHTYALSSWTPAVFSFLAFIFAVFLMLAVLMILTGFLGEKRVNENKLRPYESGIIPTGSVPLRYPVPFFLVAVFFLIFDVEGAFIFSWAVAVEALGVKAMVQMTFFIFVLLMGLVYIWFKGGLALKEGKDKRAERR</sequence>
<evidence type="ECO:0000256" key="4">
    <source>
        <dbReference type="ARBA" id="ARBA00022475"/>
    </source>
</evidence>
<dbReference type="EMBL" id="JACDUS010000009">
    <property type="protein sequence ID" value="MBA2882398.1"/>
    <property type="molecule type" value="Genomic_DNA"/>
</dbReference>
<dbReference type="Proteomes" id="UP000525298">
    <property type="component" value="Unassembled WGS sequence"/>
</dbReference>
<evidence type="ECO:0000256" key="5">
    <source>
        <dbReference type="ARBA" id="ARBA00022692"/>
    </source>
</evidence>
<dbReference type="InterPro" id="IPR038430">
    <property type="entry name" value="NDAH_ubi_oxred_su3_sf"/>
</dbReference>
<accession>A0A7W0CB04</accession>
<protein>
    <recommendedName>
        <fullName evidence="12">NADH-quinone oxidoreductase subunit A</fullName>
        <ecNumber evidence="12">7.1.1.-</ecNumber>
    </recommendedName>
    <alternativeName>
        <fullName evidence="12">NADH dehydrogenase I subunit A</fullName>
    </alternativeName>
    <alternativeName>
        <fullName evidence="12">NDH-1 subunit A</fullName>
    </alternativeName>
    <alternativeName>
        <fullName evidence="12">NUO1</fullName>
    </alternativeName>
</protein>
<dbReference type="GO" id="GO:0030964">
    <property type="term" value="C:NADH dehydrogenase complex"/>
    <property type="evidence" value="ECO:0007669"/>
    <property type="project" value="TreeGrafter"/>
</dbReference>
<dbReference type="AlphaFoldDB" id="A0A7W0CB04"/>
<reference evidence="14 15" key="1">
    <citation type="submission" date="2020-07" db="EMBL/GenBank/DDBJ databases">
        <title>Genomic Encyclopedia of Type Strains, Phase IV (KMG-IV): sequencing the most valuable type-strain genomes for metagenomic binning, comparative biology and taxonomic classification.</title>
        <authorList>
            <person name="Goeker M."/>
        </authorList>
    </citation>
    <scope>NUCLEOTIDE SEQUENCE [LARGE SCALE GENOMIC DNA]</scope>
    <source>
        <strain evidence="14 15">DSM 17721</strain>
    </source>
</reference>
<evidence type="ECO:0000256" key="7">
    <source>
        <dbReference type="ARBA" id="ARBA00022967"/>
    </source>
</evidence>
<evidence type="ECO:0000313" key="14">
    <source>
        <dbReference type="EMBL" id="MBA2882398.1"/>
    </source>
</evidence>
<keyword evidence="15" id="KW-1185">Reference proteome</keyword>
<dbReference type="GO" id="GO:0048038">
    <property type="term" value="F:quinone binding"/>
    <property type="evidence" value="ECO:0007669"/>
    <property type="project" value="UniProtKB-KW"/>
</dbReference>
<comment type="caution">
    <text evidence="14">The sequence shown here is derived from an EMBL/GenBank/DDBJ whole genome shotgun (WGS) entry which is preliminary data.</text>
</comment>
<evidence type="ECO:0000256" key="3">
    <source>
        <dbReference type="ARBA" id="ARBA00022448"/>
    </source>
</evidence>
<keyword evidence="4 12" id="KW-1003">Cell membrane</keyword>
<evidence type="ECO:0000256" key="8">
    <source>
        <dbReference type="ARBA" id="ARBA00022989"/>
    </source>
</evidence>
<keyword evidence="5 12" id="KW-0812">Transmembrane</keyword>
<proteinExistence type="inferred from homology"/>
<evidence type="ECO:0000256" key="10">
    <source>
        <dbReference type="ARBA" id="ARBA00023075"/>
    </source>
</evidence>
<evidence type="ECO:0000256" key="9">
    <source>
        <dbReference type="ARBA" id="ARBA00023027"/>
    </source>
</evidence>
<feature type="transmembrane region" description="Helical" evidence="12">
    <location>
        <begin position="72"/>
        <end position="95"/>
    </location>
</feature>
<name>A0A7W0CB04_9BACT</name>
<gene>
    <name evidence="12" type="primary">nuoA</name>
    <name evidence="14" type="ORF">HNR65_002745</name>
</gene>
<keyword evidence="3 12" id="KW-0813">Transport</keyword>
<comment type="similarity">
    <text evidence="2 12 13">Belongs to the complex I subunit 3 family.</text>
</comment>
<evidence type="ECO:0000256" key="12">
    <source>
        <dbReference type="HAMAP-Rule" id="MF_01394"/>
    </source>
</evidence>
<keyword evidence="9 12" id="KW-0520">NAD</keyword>
<comment type="catalytic activity">
    <reaction evidence="12 13">
        <text>a quinone + NADH + 5 H(+)(in) = a quinol + NAD(+) + 4 H(+)(out)</text>
        <dbReference type="Rhea" id="RHEA:57888"/>
        <dbReference type="ChEBI" id="CHEBI:15378"/>
        <dbReference type="ChEBI" id="CHEBI:24646"/>
        <dbReference type="ChEBI" id="CHEBI:57540"/>
        <dbReference type="ChEBI" id="CHEBI:57945"/>
        <dbReference type="ChEBI" id="CHEBI:132124"/>
    </reaction>
</comment>
<evidence type="ECO:0000313" key="15">
    <source>
        <dbReference type="Proteomes" id="UP000525298"/>
    </source>
</evidence>
<dbReference type="PANTHER" id="PTHR11058">
    <property type="entry name" value="NADH-UBIQUINONE OXIDOREDUCTASE CHAIN 3"/>
    <property type="match status" value="1"/>
</dbReference>
<dbReference type="RefSeq" id="WP_181552035.1">
    <property type="nucleotide sequence ID" value="NZ_JACDUS010000009.1"/>
</dbReference>
<evidence type="ECO:0000256" key="11">
    <source>
        <dbReference type="ARBA" id="ARBA00023136"/>
    </source>
</evidence>
<dbReference type="PANTHER" id="PTHR11058:SF21">
    <property type="entry name" value="NADH-QUINONE OXIDOREDUCTASE SUBUNIT A"/>
    <property type="match status" value="1"/>
</dbReference>
<dbReference type="Pfam" id="PF00507">
    <property type="entry name" value="Oxidored_q4"/>
    <property type="match status" value="1"/>
</dbReference>
<feature type="transmembrane region" description="Helical" evidence="12">
    <location>
        <begin position="101"/>
        <end position="123"/>
    </location>
</feature>
<evidence type="ECO:0000256" key="2">
    <source>
        <dbReference type="ARBA" id="ARBA00008472"/>
    </source>
</evidence>
<comment type="subcellular location">
    <subcellularLocation>
        <location evidence="12 13">Cell membrane</location>
        <topology evidence="12 13">Multi-pass membrane protein</topology>
    </subcellularLocation>
    <subcellularLocation>
        <location evidence="1">Membrane</location>
        <topology evidence="1">Multi-pass membrane protein</topology>
    </subcellularLocation>
</comment>